<dbReference type="AlphaFoldDB" id="A0A8H7QNS6"/>
<protein>
    <submittedName>
        <fullName evidence="2">Uncharacterized protein</fullName>
    </submittedName>
</protein>
<proteinExistence type="predicted"/>
<feature type="region of interest" description="Disordered" evidence="1">
    <location>
        <begin position="17"/>
        <end position="65"/>
    </location>
</feature>
<dbReference type="EMBL" id="JAEPRD010000164">
    <property type="protein sequence ID" value="KAG2195694.1"/>
    <property type="molecule type" value="Genomic_DNA"/>
</dbReference>
<comment type="caution">
    <text evidence="2">The sequence shown here is derived from an EMBL/GenBank/DDBJ whole genome shotgun (WGS) entry which is preliminary data.</text>
</comment>
<dbReference type="Proteomes" id="UP000603453">
    <property type="component" value="Unassembled WGS sequence"/>
</dbReference>
<feature type="compositionally biased region" description="Basic and acidic residues" evidence="1">
    <location>
        <begin position="17"/>
        <end position="28"/>
    </location>
</feature>
<evidence type="ECO:0000313" key="2">
    <source>
        <dbReference type="EMBL" id="KAG2195694.1"/>
    </source>
</evidence>
<accession>A0A8H7QNS6</accession>
<evidence type="ECO:0000313" key="3">
    <source>
        <dbReference type="Proteomes" id="UP000603453"/>
    </source>
</evidence>
<keyword evidence="3" id="KW-1185">Reference proteome</keyword>
<evidence type="ECO:0000256" key="1">
    <source>
        <dbReference type="SAM" id="MobiDB-lite"/>
    </source>
</evidence>
<gene>
    <name evidence="2" type="ORF">INT47_012915</name>
</gene>
<reference evidence="2" key="1">
    <citation type="submission" date="2020-12" db="EMBL/GenBank/DDBJ databases">
        <title>Metabolic potential, ecology and presence of endohyphal bacteria is reflected in genomic diversity of Mucoromycotina.</title>
        <authorList>
            <person name="Muszewska A."/>
            <person name="Okrasinska A."/>
            <person name="Steczkiewicz K."/>
            <person name="Drgas O."/>
            <person name="Orlowska M."/>
            <person name="Perlinska-Lenart U."/>
            <person name="Aleksandrzak-Piekarczyk T."/>
            <person name="Szatraj K."/>
            <person name="Zielenkiewicz U."/>
            <person name="Pilsyk S."/>
            <person name="Malc E."/>
            <person name="Mieczkowski P."/>
            <person name="Kruszewska J.S."/>
            <person name="Biernat P."/>
            <person name="Pawlowska J."/>
        </authorList>
    </citation>
    <scope>NUCLEOTIDE SEQUENCE</scope>
    <source>
        <strain evidence="2">WA0000017839</strain>
    </source>
</reference>
<dbReference type="OrthoDB" id="2261102at2759"/>
<name>A0A8H7QNS6_9FUNG</name>
<organism evidence="2 3">
    <name type="scientific">Mucor saturninus</name>
    <dbReference type="NCBI Taxonomy" id="64648"/>
    <lineage>
        <taxon>Eukaryota</taxon>
        <taxon>Fungi</taxon>
        <taxon>Fungi incertae sedis</taxon>
        <taxon>Mucoromycota</taxon>
        <taxon>Mucoromycotina</taxon>
        <taxon>Mucoromycetes</taxon>
        <taxon>Mucorales</taxon>
        <taxon>Mucorineae</taxon>
        <taxon>Mucoraceae</taxon>
        <taxon>Mucor</taxon>
    </lineage>
</organism>
<feature type="compositionally biased region" description="Polar residues" evidence="1">
    <location>
        <begin position="39"/>
        <end position="49"/>
    </location>
</feature>
<sequence>MFTKLFNTIRDTLSRETVDNNNKKEREQASVARRPSITEELQNNDTHSVFSDHAPSSAKMLGRNNSISVSEPISINDSAAGGKPQRGATLFGISKDTADDFVQKDLISSSWS</sequence>